<dbReference type="SUPFAM" id="SSF53067">
    <property type="entry name" value="Actin-like ATPase domain"/>
    <property type="match status" value="2"/>
</dbReference>
<protein>
    <recommendedName>
        <fullName evidence="3">SHS2 domain-containing protein</fullName>
    </recommendedName>
</protein>
<sequence length="369" mass="40908">MRTGEKKSAWGLFTKFFPPPRLLKMSAIGVDISDRSVKYAKLTDRNGRHLLRSFGGRPIPKGVIERGTIQQADKLVEILCDLKKESGATLIRASLPEEHAYIFQTSIPEETPLEEIRTTLEFKLEEYVPIPAKDAIFDYEFLLPSPLVPRGQNDVTVSVYSKGIVAGYLDVFHKAKFTPLSFEVEAQAVARAVIKEHDASTYMIVDFGSSRTGIAIFARGALCFTSTVPIGGEPLSAAVRRYTDGTDLEVDRVKNEQGLRQKDDKDLTLALLGAITVLKDEINKHLIYWDTHKDERGDSMPPIDKIILCGGSSNLAGLSEYLATNLRLPVTIANVWINAFSFDDVIPELDRPHSLGFATTVGLALRRDT</sequence>
<reference evidence="1 2" key="1">
    <citation type="journal article" date="2016" name="Nat. Commun.">
        <title>Thousands of microbial genomes shed light on interconnected biogeochemical processes in an aquifer system.</title>
        <authorList>
            <person name="Anantharaman K."/>
            <person name="Brown C.T."/>
            <person name="Hug L.A."/>
            <person name="Sharon I."/>
            <person name="Castelle C.J."/>
            <person name="Probst A.J."/>
            <person name="Thomas B.C."/>
            <person name="Singh A."/>
            <person name="Wilkins M.J."/>
            <person name="Karaoz U."/>
            <person name="Brodie E.L."/>
            <person name="Williams K.H."/>
            <person name="Hubbard S.S."/>
            <person name="Banfield J.F."/>
        </authorList>
    </citation>
    <scope>NUCLEOTIDE SEQUENCE [LARGE SCALE GENOMIC DNA]</scope>
</reference>
<dbReference type="Proteomes" id="UP000179115">
    <property type="component" value="Unassembled WGS sequence"/>
</dbReference>
<comment type="caution">
    <text evidence="1">The sequence shown here is derived from an EMBL/GenBank/DDBJ whole genome shotgun (WGS) entry which is preliminary data.</text>
</comment>
<dbReference type="Pfam" id="PF11104">
    <property type="entry name" value="PilM_2"/>
    <property type="match status" value="1"/>
</dbReference>
<proteinExistence type="predicted"/>
<dbReference type="PANTHER" id="PTHR32432">
    <property type="entry name" value="CELL DIVISION PROTEIN FTSA-RELATED"/>
    <property type="match status" value="1"/>
</dbReference>
<name>A0A1F6EDD0_9BACT</name>
<dbReference type="Gene3D" id="3.30.1490.300">
    <property type="match status" value="1"/>
</dbReference>
<dbReference type="Gene3D" id="3.30.420.40">
    <property type="match status" value="2"/>
</dbReference>
<evidence type="ECO:0000313" key="2">
    <source>
        <dbReference type="Proteomes" id="UP000179115"/>
    </source>
</evidence>
<dbReference type="STRING" id="1798508.A3A35_00465"/>
<evidence type="ECO:0000313" key="1">
    <source>
        <dbReference type="EMBL" id="OGG71631.1"/>
    </source>
</evidence>
<dbReference type="PANTHER" id="PTHR32432:SF3">
    <property type="entry name" value="ETHANOLAMINE UTILIZATION PROTEIN EUTJ"/>
    <property type="match status" value="1"/>
</dbReference>
<dbReference type="CDD" id="cd24049">
    <property type="entry name" value="ASKHA_NBD_PilM"/>
    <property type="match status" value="1"/>
</dbReference>
<dbReference type="InterPro" id="IPR043129">
    <property type="entry name" value="ATPase_NBD"/>
</dbReference>
<dbReference type="AlphaFoldDB" id="A0A1F6EDD0"/>
<dbReference type="InterPro" id="IPR005883">
    <property type="entry name" value="PilM"/>
</dbReference>
<accession>A0A1F6EDD0</accession>
<dbReference type="EMBL" id="MFLV01000011">
    <property type="protein sequence ID" value="OGG71631.1"/>
    <property type="molecule type" value="Genomic_DNA"/>
</dbReference>
<evidence type="ECO:0008006" key="3">
    <source>
        <dbReference type="Google" id="ProtNLM"/>
    </source>
</evidence>
<gene>
    <name evidence="1" type="ORF">A3A35_00465</name>
</gene>
<dbReference type="PIRSF" id="PIRSF019169">
    <property type="entry name" value="PilM"/>
    <property type="match status" value="1"/>
</dbReference>
<organism evidence="1 2">
    <name type="scientific">Candidatus Kaiserbacteria bacterium RIFCSPLOWO2_01_FULL_51_21</name>
    <dbReference type="NCBI Taxonomy" id="1798508"/>
    <lineage>
        <taxon>Bacteria</taxon>
        <taxon>Candidatus Kaiseribacteriota</taxon>
    </lineage>
</organism>
<dbReference type="InterPro" id="IPR050696">
    <property type="entry name" value="FtsA/MreB"/>
</dbReference>